<dbReference type="Proteomes" id="UP000027138">
    <property type="component" value="Unassembled WGS sequence"/>
</dbReference>
<keyword evidence="3" id="KW-1185">Reference proteome</keyword>
<dbReference type="EMBL" id="KK914686">
    <property type="protein sequence ID" value="KDP30405.1"/>
    <property type="molecule type" value="Genomic_DNA"/>
</dbReference>
<feature type="compositionally biased region" description="Polar residues" evidence="1">
    <location>
        <begin position="67"/>
        <end position="93"/>
    </location>
</feature>
<sequence length="130" mass="14534">MRFAHFINFVCSLHRGQKHQIAQITLRPKPPSSGPIKPSLEDAFSDPTGADKADQTELSEWPDDQIKNPSSRSNRASKTFSSNQRLSGRSNRASRMPFLIRLEPTKPIKPSRVGGQMINSTSFQADQTKL</sequence>
<protein>
    <submittedName>
        <fullName evidence="2">Uncharacterized protein</fullName>
    </submittedName>
</protein>
<evidence type="ECO:0000313" key="2">
    <source>
        <dbReference type="EMBL" id="KDP30405.1"/>
    </source>
</evidence>
<accession>A0A067KDS1</accession>
<dbReference type="AlphaFoldDB" id="A0A067KDS1"/>
<reference evidence="2 3" key="1">
    <citation type="journal article" date="2014" name="PLoS ONE">
        <title>Global Analysis of Gene Expression Profiles in Physic Nut (Jatropha curcas L.) Seedlings Exposed to Salt Stress.</title>
        <authorList>
            <person name="Zhang L."/>
            <person name="Zhang C."/>
            <person name="Wu P."/>
            <person name="Chen Y."/>
            <person name="Li M."/>
            <person name="Jiang H."/>
            <person name="Wu G."/>
        </authorList>
    </citation>
    <scope>NUCLEOTIDE SEQUENCE [LARGE SCALE GENOMIC DNA]</scope>
    <source>
        <strain evidence="3">cv. GZQX0401</strain>
        <tissue evidence="2">Young leaves</tissue>
    </source>
</reference>
<evidence type="ECO:0000313" key="3">
    <source>
        <dbReference type="Proteomes" id="UP000027138"/>
    </source>
</evidence>
<feature type="region of interest" description="Disordered" evidence="1">
    <location>
        <begin position="25"/>
        <end position="130"/>
    </location>
</feature>
<gene>
    <name evidence="2" type="ORF">JCGZ_18148</name>
</gene>
<evidence type="ECO:0000256" key="1">
    <source>
        <dbReference type="SAM" id="MobiDB-lite"/>
    </source>
</evidence>
<proteinExistence type="predicted"/>
<organism evidence="2 3">
    <name type="scientific">Jatropha curcas</name>
    <name type="common">Barbados nut</name>
    <dbReference type="NCBI Taxonomy" id="180498"/>
    <lineage>
        <taxon>Eukaryota</taxon>
        <taxon>Viridiplantae</taxon>
        <taxon>Streptophyta</taxon>
        <taxon>Embryophyta</taxon>
        <taxon>Tracheophyta</taxon>
        <taxon>Spermatophyta</taxon>
        <taxon>Magnoliopsida</taxon>
        <taxon>eudicotyledons</taxon>
        <taxon>Gunneridae</taxon>
        <taxon>Pentapetalae</taxon>
        <taxon>rosids</taxon>
        <taxon>fabids</taxon>
        <taxon>Malpighiales</taxon>
        <taxon>Euphorbiaceae</taxon>
        <taxon>Crotonoideae</taxon>
        <taxon>Jatropheae</taxon>
        <taxon>Jatropha</taxon>
    </lineage>
</organism>
<feature type="compositionally biased region" description="Polar residues" evidence="1">
    <location>
        <begin position="117"/>
        <end position="130"/>
    </location>
</feature>
<name>A0A067KDS1_JATCU</name>